<sequence length="220" mass="25640">MKNISILIVEDEISLLNRFEKYVSLFCDTVYKACNGLEGLRIYKEHNPSIVFTDINMPHFSGVELVEEIRKTDKNTQLILFSAHTNTEDLLKVVPLNLVSYLVKPVKMEQLKQVLFQAVENLTQDKYIKLIDDYKWNIDKKALFLANQKIELSKNENAFINALVLKINQPVSYEDIHNHIYCTEQFSLDALFTIAKRVRKKTTKGFIKSSFKYGYILESY</sequence>
<dbReference type="Proteomes" id="UP001060012">
    <property type="component" value="Chromosome"/>
</dbReference>
<dbReference type="SUPFAM" id="SSF52172">
    <property type="entry name" value="CheY-like"/>
    <property type="match status" value="1"/>
</dbReference>
<dbReference type="PANTHER" id="PTHR44591">
    <property type="entry name" value="STRESS RESPONSE REGULATOR PROTEIN 1"/>
    <property type="match status" value="1"/>
</dbReference>
<feature type="modified residue" description="4-aspartylphosphate" evidence="6">
    <location>
        <position position="54"/>
    </location>
</feature>
<name>A0ABY5E4Q9_9BACT</name>
<evidence type="ECO:0000259" key="7">
    <source>
        <dbReference type="PROSITE" id="PS50110"/>
    </source>
</evidence>
<proteinExistence type="predicted"/>
<evidence type="ECO:0000313" key="9">
    <source>
        <dbReference type="Proteomes" id="UP001060012"/>
    </source>
</evidence>
<dbReference type="PROSITE" id="PS50110">
    <property type="entry name" value="RESPONSE_REGULATORY"/>
    <property type="match status" value="1"/>
</dbReference>
<keyword evidence="3 6" id="KW-0597">Phosphoprotein</keyword>
<evidence type="ECO:0000256" key="6">
    <source>
        <dbReference type="PROSITE-ProRule" id="PRU00169"/>
    </source>
</evidence>
<accession>A0ABY5E4Q9</accession>
<dbReference type="CDD" id="cd17536">
    <property type="entry name" value="REC_YesN-like"/>
    <property type="match status" value="1"/>
</dbReference>
<evidence type="ECO:0000256" key="5">
    <source>
        <dbReference type="ARBA" id="ARBA00023125"/>
    </source>
</evidence>
<comment type="cofactor">
    <cofactor evidence="1">
        <name>Mg(2+)</name>
        <dbReference type="ChEBI" id="CHEBI:18420"/>
    </cofactor>
</comment>
<dbReference type="RefSeq" id="WP_254576298.1">
    <property type="nucleotide sequence ID" value="NZ_CP100595.1"/>
</dbReference>
<dbReference type="SMART" id="SM00448">
    <property type="entry name" value="REC"/>
    <property type="match status" value="1"/>
</dbReference>
<dbReference type="Pfam" id="PF00072">
    <property type="entry name" value="Response_reg"/>
    <property type="match status" value="1"/>
</dbReference>
<dbReference type="InterPro" id="IPR011006">
    <property type="entry name" value="CheY-like_superfamily"/>
</dbReference>
<evidence type="ECO:0000256" key="2">
    <source>
        <dbReference type="ARBA" id="ARBA00022500"/>
    </source>
</evidence>
<evidence type="ECO:0000256" key="1">
    <source>
        <dbReference type="ARBA" id="ARBA00001946"/>
    </source>
</evidence>
<keyword evidence="2" id="KW-0145">Chemotaxis</keyword>
<dbReference type="Gene3D" id="1.10.10.10">
    <property type="entry name" value="Winged helix-like DNA-binding domain superfamily/Winged helix DNA-binding domain"/>
    <property type="match status" value="1"/>
</dbReference>
<evidence type="ECO:0000256" key="4">
    <source>
        <dbReference type="ARBA" id="ARBA00022779"/>
    </source>
</evidence>
<evidence type="ECO:0000313" key="8">
    <source>
        <dbReference type="EMBL" id="UTJ06118.1"/>
    </source>
</evidence>
<gene>
    <name evidence="8" type="ORF">NJU99_12820</name>
</gene>
<dbReference type="SUPFAM" id="SSF46894">
    <property type="entry name" value="C-terminal effector domain of the bipartite response regulators"/>
    <property type="match status" value="1"/>
</dbReference>
<evidence type="ECO:0000256" key="3">
    <source>
        <dbReference type="ARBA" id="ARBA00022553"/>
    </source>
</evidence>
<dbReference type="PANTHER" id="PTHR44591:SF3">
    <property type="entry name" value="RESPONSE REGULATORY DOMAIN-CONTAINING PROTEIN"/>
    <property type="match status" value="1"/>
</dbReference>
<dbReference type="InterPro" id="IPR016032">
    <property type="entry name" value="Sig_transdc_resp-reg_C-effctor"/>
</dbReference>
<dbReference type="EMBL" id="CP100595">
    <property type="protein sequence ID" value="UTJ06118.1"/>
    <property type="molecule type" value="Genomic_DNA"/>
</dbReference>
<keyword evidence="4" id="KW-0283">Flagellar rotation</keyword>
<reference evidence="8" key="1">
    <citation type="submission" date="2022-07" db="EMBL/GenBank/DDBJ databases">
        <title>Arcobacter roscoffensis sp. nov., a marine bacterium isolated from coastal seawater collected from Roscoff, France.</title>
        <authorList>
            <person name="Pascual J."/>
            <person name="Lepeaux C."/>
            <person name="Methner A."/>
            <person name="Overmann J."/>
        </authorList>
    </citation>
    <scope>NUCLEOTIDE SEQUENCE</scope>
    <source>
        <strain evidence="8">ARW1-2F2</strain>
    </source>
</reference>
<organism evidence="8 9">
    <name type="scientific">Arcobacter roscoffensis</name>
    <dbReference type="NCBI Taxonomy" id="2961520"/>
    <lineage>
        <taxon>Bacteria</taxon>
        <taxon>Pseudomonadati</taxon>
        <taxon>Campylobacterota</taxon>
        <taxon>Epsilonproteobacteria</taxon>
        <taxon>Campylobacterales</taxon>
        <taxon>Arcobacteraceae</taxon>
        <taxon>Arcobacter</taxon>
    </lineage>
</organism>
<dbReference type="InterPro" id="IPR036388">
    <property type="entry name" value="WH-like_DNA-bd_sf"/>
</dbReference>
<dbReference type="InterPro" id="IPR050595">
    <property type="entry name" value="Bact_response_regulator"/>
</dbReference>
<feature type="domain" description="Response regulatory" evidence="7">
    <location>
        <begin position="5"/>
        <end position="119"/>
    </location>
</feature>
<keyword evidence="5" id="KW-0238">DNA-binding</keyword>
<protein>
    <submittedName>
        <fullName evidence="8">Response regulator</fullName>
    </submittedName>
</protein>
<dbReference type="Gene3D" id="3.40.50.2300">
    <property type="match status" value="1"/>
</dbReference>
<dbReference type="InterPro" id="IPR001789">
    <property type="entry name" value="Sig_transdc_resp-reg_receiver"/>
</dbReference>
<keyword evidence="9" id="KW-1185">Reference proteome</keyword>